<evidence type="ECO:0000256" key="12">
    <source>
        <dbReference type="ARBA" id="ARBA00022777"/>
    </source>
</evidence>
<keyword evidence="16" id="KW-0411">Iron-sulfur</keyword>
<evidence type="ECO:0000256" key="14">
    <source>
        <dbReference type="ARBA" id="ARBA00023004"/>
    </source>
</evidence>
<feature type="transmembrane region" description="Helical" evidence="20">
    <location>
        <begin position="152"/>
        <end position="173"/>
    </location>
</feature>
<dbReference type="OrthoDB" id="227596at2"/>
<keyword evidence="8" id="KW-0597">Phosphoprotein</keyword>
<feature type="transmembrane region" description="Helical" evidence="20">
    <location>
        <begin position="82"/>
        <end position="102"/>
    </location>
</feature>
<dbReference type="Gene3D" id="3.30.565.10">
    <property type="entry name" value="Histidine kinase-like ATPase, C-terminal domain"/>
    <property type="match status" value="1"/>
</dbReference>
<evidence type="ECO:0000256" key="13">
    <source>
        <dbReference type="ARBA" id="ARBA00022840"/>
    </source>
</evidence>
<keyword evidence="14" id="KW-0408">Iron</keyword>
<evidence type="ECO:0000256" key="4">
    <source>
        <dbReference type="ARBA" id="ARBA00012438"/>
    </source>
</evidence>
<feature type="transmembrane region" description="Helical" evidence="20">
    <location>
        <begin position="230"/>
        <end position="250"/>
    </location>
</feature>
<dbReference type="eggNOG" id="COG4585">
    <property type="taxonomic scope" value="Bacteria"/>
</dbReference>
<sequence length="683" mass="71076">MAITASRPEQGLPSPPTASRTRPTSLLTALGAVAAGLALEFSAGADRIVNPFLPVLVTAALMDSVLGHLIGRRHPRHPLARVLQLAGLLAAAVVLTGGYANAALFGPLPEPGATLALWLSRWLWVPSSAVSVLGLLLLFPDGRLPSPRWRPAAALAAGGPVLLTVHFATMPFTESLWRAVPVANPLAVVPQQVSLVLEAVAHPLWALGVAVGSAAVVVRRHRAVGDERRRFRLVVVPAVLLPFALLAAALTEVGGLAEMVVATWLAIAVTVAMVRHRMFDLDVVVNRTMVHGLLVVSLFGAYVTVVALVSEVVGGDVSWPAGVVAALVVATLTGPLLSRLRTGVDRLMYGDRGRPDAVAGRLAVATTRDAAGDQPADVLTAAAEALRDALRVPWVRVEVGSDRGAAGDPRTEGREVDIRLGAELLGRLCVGARWDGERFTATDEQALEAAARQLGVTAEAYLLARRLADARERLVSAREDERRRIRRDLHDGLGPSLAGITAALEGLEEVARSDPGVAAAALPGLRAQARAAVVDVRRLVDGLRPPALDELGLAGALAEELRRLQQATGVRCALAAPERVPALPAAVEVAALRIALEAATNVVRHASAATCAVALEVGERDVAVRVDDDGTGVPADVVPGVGLTSMRERAEEIGGTCTVAARPGGGTRVSAVLPLPRTPGVGA</sequence>
<dbReference type="InterPro" id="IPR011712">
    <property type="entry name" value="Sig_transdc_His_kin_sub3_dim/P"/>
</dbReference>
<evidence type="ECO:0000256" key="15">
    <source>
        <dbReference type="ARBA" id="ARBA00023012"/>
    </source>
</evidence>
<dbReference type="AlphaFoldDB" id="H6RST8"/>
<reference evidence="22 23" key="1">
    <citation type="journal article" date="2012" name="J. Bacteriol.">
        <title>Genome Sequence of Blastococcus saxobsidens DD2, a Stone-Inhabiting Bacterium.</title>
        <authorList>
            <person name="Chouaia B."/>
            <person name="Crotti E."/>
            <person name="Brusetti L."/>
            <person name="Daffonchio D."/>
            <person name="Essoussi I."/>
            <person name="Nouioui I."/>
            <person name="Sbissi I."/>
            <person name="Ghodhbane-Gtari F."/>
            <person name="Gtari M."/>
            <person name="Vacherie B."/>
            <person name="Barbe V."/>
            <person name="Medigue C."/>
            <person name="Gury J."/>
            <person name="Pujic P."/>
            <person name="Normand P."/>
        </authorList>
    </citation>
    <scope>NUCLEOTIDE SEQUENCE [LARGE SCALE GENOMIC DNA]</scope>
    <source>
        <strain evidence="22 23">DD2</strain>
    </source>
</reference>
<dbReference type="EMBL" id="FO117623">
    <property type="protein sequence ID" value="CCG03041.1"/>
    <property type="molecule type" value="Genomic_DNA"/>
</dbReference>
<keyword evidence="20" id="KW-0812">Transmembrane</keyword>
<feature type="transmembrane region" description="Helical" evidence="20">
    <location>
        <begin position="319"/>
        <end position="338"/>
    </location>
</feature>
<dbReference type="Pfam" id="PF02518">
    <property type="entry name" value="HATPase_c"/>
    <property type="match status" value="1"/>
</dbReference>
<keyword evidence="9 22" id="KW-0808">Transferase</keyword>
<feature type="domain" description="Histidine kinase" evidence="21">
    <location>
        <begin position="593"/>
        <end position="677"/>
    </location>
</feature>
<keyword evidence="7" id="KW-0963">Cytoplasm</keyword>
<keyword evidence="11" id="KW-0547">Nucleotide-binding</keyword>
<dbReference type="PANTHER" id="PTHR24421:SF10">
    <property type="entry name" value="NITRATE_NITRITE SENSOR PROTEIN NARQ"/>
    <property type="match status" value="1"/>
</dbReference>
<dbReference type="GO" id="GO:0046872">
    <property type="term" value="F:metal ion binding"/>
    <property type="evidence" value="ECO:0007669"/>
    <property type="project" value="UniProtKB-KW"/>
</dbReference>
<dbReference type="InterPro" id="IPR005467">
    <property type="entry name" value="His_kinase_dom"/>
</dbReference>
<comment type="function">
    <text evidence="17">Member of the two-component regulatory system NreB/NreC involved in the control of dissimilatory nitrate/nitrite reduction in response to oxygen. NreB functions as a direct oxygen sensor histidine kinase which is autophosphorylated, in the absence of oxygen, probably at the conserved histidine residue, and transfers its phosphate group probably to a conserved aspartate residue of NreC. NreB/NreC activates the expression of the nitrate (narGHJI) and nitrite (nir) reductase operons, as well as the putative nitrate transporter gene narT.</text>
</comment>
<keyword evidence="10" id="KW-0479">Metal-binding</keyword>
<dbReference type="RefSeq" id="WP_014375924.1">
    <property type="nucleotide sequence ID" value="NC_016943.1"/>
</dbReference>
<evidence type="ECO:0000256" key="20">
    <source>
        <dbReference type="SAM" id="Phobius"/>
    </source>
</evidence>
<dbReference type="GO" id="GO:0016020">
    <property type="term" value="C:membrane"/>
    <property type="evidence" value="ECO:0007669"/>
    <property type="project" value="InterPro"/>
</dbReference>
<evidence type="ECO:0000313" key="23">
    <source>
        <dbReference type="Proteomes" id="UP000007517"/>
    </source>
</evidence>
<gene>
    <name evidence="22" type="ordered locus">BLASA_2132</name>
</gene>
<dbReference type="InterPro" id="IPR004358">
    <property type="entry name" value="Sig_transdc_His_kin-like_C"/>
</dbReference>
<feature type="transmembrane region" description="Helical" evidence="20">
    <location>
        <begin position="256"/>
        <end position="274"/>
    </location>
</feature>
<dbReference type="GO" id="GO:0005737">
    <property type="term" value="C:cytoplasm"/>
    <property type="evidence" value="ECO:0007669"/>
    <property type="project" value="UniProtKB-SubCell"/>
</dbReference>
<accession>H6RST8</accession>
<feature type="transmembrane region" description="Helical" evidence="20">
    <location>
        <begin position="26"/>
        <end position="45"/>
    </location>
</feature>
<keyword evidence="20" id="KW-1133">Transmembrane helix</keyword>
<evidence type="ECO:0000259" key="21">
    <source>
        <dbReference type="PROSITE" id="PS50109"/>
    </source>
</evidence>
<dbReference type="PANTHER" id="PTHR24421">
    <property type="entry name" value="NITRATE/NITRITE SENSOR PROTEIN NARX-RELATED"/>
    <property type="match status" value="1"/>
</dbReference>
<evidence type="ECO:0000256" key="8">
    <source>
        <dbReference type="ARBA" id="ARBA00022553"/>
    </source>
</evidence>
<keyword evidence="12 22" id="KW-0418">Kinase</keyword>
<evidence type="ECO:0000256" key="9">
    <source>
        <dbReference type="ARBA" id="ARBA00022679"/>
    </source>
</evidence>
<evidence type="ECO:0000256" key="18">
    <source>
        <dbReference type="ARBA" id="ARBA00030800"/>
    </source>
</evidence>
<dbReference type="GO" id="GO:0046983">
    <property type="term" value="F:protein dimerization activity"/>
    <property type="evidence" value="ECO:0007669"/>
    <property type="project" value="InterPro"/>
</dbReference>
<dbReference type="PRINTS" id="PR00344">
    <property type="entry name" value="BCTRLSENSOR"/>
</dbReference>
<dbReference type="Proteomes" id="UP000007517">
    <property type="component" value="Chromosome"/>
</dbReference>
<reference evidence="23" key="2">
    <citation type="submission" date="2012-02" db="EMBL/GenBank/DDBJ databases">
        <title>Complete genome sequence of Blastococcus saxobsidens strain DD2.</title>
        <authorList>
            <person name="Genoscope."/>
        </authorList>
    </citation>
    <scope>NUCLEOTIDE SEQUENCE [LARGE SCALE GENOMIC DNA]</scope>
    <source>
        <strain evidence="23">DD2</strain>
    </source>
</reference>
<evidence type="ECO:0000256" key="10">
    <source>
        <dbReference type="ARBA" id="ARBA00022723"/>
    </source>
</evidence>
<evidence type="ECO:0000256" key="16">
    <source>
        <dbReference type="ARBA" id="ARBA00023014"/>
    </source>
</evidence>
<organism evidence="22 23">
    <name type="scientific">Blastococcus saxobsidens (strain DD2)</name>
    <dbReference type="NCBI Taxonomy" id="1146883"/>
    <lineage>
        <taxon>Bacteria</taxon>
        <taxon>Bacillati</taxon>
        <taxon>Actinomycetota</taxon>
        <taxon>Actinomycetes</taxon>
        <taxon>Geodermatophilales</taxon>
        <taxon>Geodermatophilaceae</taxon>
        <taxon>Blastococcus</taxon>
    </lineage>
</organism>
<comment type="subcellular location">
    <subcellularLocation>
        <location evidence="3">Cytoplasm</location>
    </subcellularLocation>
</comment>
<dbReference type="SMART" id="SM00387">
    <property type="entry name" value="HATPase_c"/>
    <property type="match status" value="1"/>
</dbReference>
<dbReference type="InterPro" id="IPR050482">
    <property type="entry name" value="Sensor_HK_TwoCompSys"/>
</dbReference>
<keyword evidence="23" id="KW-1185">Reference proteome</keyword>
<evidence type="ECO:0000313" key="22">
    <source>
        <dbReference type="EMBL" id="CCG03041.1"/>
    </source>
</evidence>
<dbReference type="GO" id="GO:0005524">
    <property type="term" value="F:ATP binding"/>
    <property type="evidence" value="ECO:0007669"/>
    <property type="project" value="UniProtKB-KW"/>
</dbReference>
<keyword evidence="20" id="KW-0472">Membrane</keyword>
<evidence type="ECO:0000256" key="6">
    <source>
        <dbReference type="ARBA" id="ARBA00022485"/>
    </source>
</evidence>
<dbReference type="InterPro" id="IPR036890">
    <property type="entry name" value="HATPase_C_sf"/>
</dbReference>
<dbReference type="PROSITE" id="PS50109">
    <property type="entry name" value="HIS_KIN"/>
    <property type="match status" value="1"/>
</dbReference>
<evidence type="ECO:0000256" key="11">
    <source>
        <dbReference type="ARBA" id="ARBA00022741"/>
    </source>
</evidence>
<dbReference type="Gene3D" id="1.20.5.1930">
    <property type="match status" value="1"/>
</dbReference>
<proteinExistence type="predicted"/>
<feature type="region of interest" description="Disordered" evidence="19">
    <location>
        <begin position="1"/>
        <end position="22"/>
    </location>
</feature>
<dbReference type="GO" id="GO:0000155">
    <property type="term" value="F:phosphorelay sensor kinase activity"/>
    <property type="evidence" value="ECO:0007669"/>
    <property type="project" value="InterPro"/>
</dbReference>
<protein>
    <recommendedName>
        <fullName evidence="5">Oxygen sensor histidine kinase NreB</fullName>
        <ecNumber evidence="4">2.7.13.3</ecNumber>
    </recommendedName>
    <alternativeName>
        <fullName evidence="18">Nitrogen regulation protein B</fullName>
    </alternativeName>
</protein>
<evidence type="ECO:0000256" key="7">
    <source>
        <dbReference type="ARBA" id="ARBA00022490"/>
    </source>
</evidence>
<dbReference type="InterPro" id="IPR003594">
    <property type="entry name" value="HATPase_dom"/>
</dbReference>
<evidence type="ECO:0000256" key="17">
    <source>
        <dbReference type="ARBA" id="ARBA00024827"/>
    </source>
</evidence>
<evidence type="ECO:0000256" key="19">
    <source>
        <dbReference type="SAM" id="MobiDB-lite"/>
    </source>
</evidence>
<dbReference type="STRING" id="1146883.BLASA_2132"/>
<dbReference type="HOGENOM" id="CLU_021898_1_0_11"/>
<name>H6RST8_BLASD</name>
<keyword evidence="15" id="KW-0902">Two-component regulatory system</keyword>
<keyword evidence="6" id="KW-0004">4Fe-4S</keyword>
<feature type="transmembrane region" description="Helical" evidence="20">
    <location>
        <begin position="51"/>
        <end position="70"/>
    </location>
</feature>
<dbReference type="SUPFAM" id="SSF55874">
    <property type="entry name" value="ATPase domain of HSP90 chaperone/DNA topoisomerase II/histidine kinase"/>
    <property type="match status" value="1"/>
</dbReference>
<keyword evidence="13" id="KW-0067">ATP-binding</keyword>
<dbReference type="GO" id="GO:0051539">
    <property type="term" value="F:4 iron, 4 sulfur cluster binding"/>
    <property type="evidence" value="ECO:0007669"/>
    <property type="project" value="UniProtKB-KW"/>
</dbReference>
<dbReference type="Pfam" id="PF07730">
    <property type="entry name" value="HisKA_3"/>
    <property type="match status" value="1"/>
</dbReference>
<evidence type="ECO:0000256" key="3">
    <source>
        <dbReference type="ARBA" id="ARBA00004496"/>
    </source>
</evidence>
<feature type="transmembrane region" description="Helical" evidence="20">
    <location>
        <begin position="294"/>
        <end position="313"/>
    </location>
</feature>
<evidence type="ECO:0000256" key="1">
    <source>
        <dbReference type="ARBA" id="ARBA00000085"/>
    </source>
</evidence>
<dbReference type="KEGG" id="bsd:BLASA_2132"/>
<comment type="catalytic activity">
    <reaction evidence="1">
        <text>ATP + protein L-histidine = ADP + protein N-phospho-L-histidine.</text>
        <dbReference type="EC" id="2.7.13.3"/>
    </reaction>
</comment>
<feature type="transmembrane region" description="Helical" evidence="20">
    <location>
        <begin position="122"/>
        <end position="140"/>
    </location>
</feature>
<comment type="cofactor">
    <cofactor evidence="2">
        <name>[4Fe-4S] cluster</name>
        <dbReference type="ChEBI" id="CHEBI:49883"/>
    </cofactor>
</comment>
<evidence type="ECO:0000256" key="2">
    <source>
        <dbReference type="ARBA" id="ARBA00001966"/>
    </source>
</evidence>
<evidence type="ECO:0000256" key="5">
    <source>
        <dbReference type="ARBA" id="ARBA00017322"/>
    </source>
</evidence>
<dbReference type="EC" id="2.7.13.3" evidence="4"/>
<feature type="transmembrane region" description="Helical" evidence="20">
    <location>
        <begin position="193"/>
        <end position="218"/>
    </location>
</feature>
<dbReference type="CDD" id="cd16917">
    <property type="entry name" value="HATPase_UhpB-NarQ-NarX-like"/>
    <property type="match status" value="1"/>
</dbReference>